<evidence type="ECO:0000256" key="2">
    <source>
        <dbReference type="ARBA" id="ARBA00023125"/>
    </source>
</evidence>
<protein>
    <submittedName>
        <fullName evidence="6">TetR family transcriptional regulator</fullName>
    </submittedName>
</protein>
<evidence type="ECO:0000313" key="7">
    <source>
        <dbReference type="Proteomes" id="UP001320715"/>
    </source>
</evidence>
<organism evidence="6 7">
    <name type="scientific">Hoeflea alexandrii</name>
    <dbReference type="NCBI Taxonomy" id="288436"/>
    <lineage>
        <taxon>Bacteria</taxon>
        <taxon>Pseudomonadati</taxon>
        <taxon>Pseudomonadota</taxon>
        <taxon>Alphaproteobacteria</taxon>
        <taxon>Hyphomicrobiales</taxon>
        <taxon>Rhizobiaceae</taxon>
        <taxon>Hoeflea</taxon>
    </lineage>
</organism>
<dbReference type="Gene3D" id="1.10.357.10">
    <property type="entry name" value="Tetracycline Repressor, domain 2"/>
    <property type="match status" value="1"/>
</dbReference>
<name>A0ABT1CNV0_9HYPH</name>
<keyword evidence="3" id="KW-0804">Transcription</keyword>
<keyword evidence="2 4" id="KW-0238">DNA-binding</keyword>
<dbReference type="PANTHER" id="PTHR47506:SF7">
    <property type="entry name" value="TRANSCRIPTIONAL REGULATORY PROTEIN"/>
    <property type="match status" value="1"/>
</dbReference>
<dbReference type="PANTHER" id="PTHR47506">
    <property type="entry name" value="TRANSCRIPTIONAL REGULATORY PROTEIN"/>
    <property type="match status" value="1"/>
</dbReference>
<evidence type="ECO:0000313" key="6">
    <source>
        <dbReference type="EMBL" id="MCO6407857.1"/>
    </source>
</evidence>
<dbReference type="RefSeq" id="WP_252915153.1">
    <property type="nucleotide sequence ID" value="NZ_JAAAML010000001.1"/>
</dbReference>
<evidence type="ECO:0000256" key="3">
    <source>
        <dbReference type="ARBA" id="ARBA00023163"/>
    </source>
</evidence>
<dbReference type="Pfam" id="PF00440">
    <property type="entry name" value="TetR_N"/>
    <property type="match status" value="1"/>
</dbReference>
<comment type="caution">
    <text evidence="6">The sequence shown here is derived from an EMBL/GenBank/DDBJ whole genome shotgun (WGS) entry which is preliminary data.</text>
</comment>
<evidence type="ECO:0000256" key="1">
    <source>
        <dbReference type="ARBA" id="ARBA00023015"/>
    </source>
</evidence>
<dbReference type="PROSITE" id="PS50977">
    <property type="entry name" value="HTH_TETR_2"/>
    <property type="match status" value="1"/>
</dbReference>
<gene>
    <name evidence="6" type="ORF">GTW23_06665</name>
</gene>
<dbReference type="EMBL" id="JAAAML010000001">
    <property type="protein sequence ID" value="MCO6407857.1"/>
    <property type="molecule type" value="Genomic_DNA"/>
</dbReference>
<dbReference type="Proteomes" id="UP001320715">
    <property type="component" value="Unassembled WGS sequence"/>
</dbReference>
<keyword evidence="7" id="KW-1185">Reference proteome</keyword>
<evidence type="ECO:0000256" key="4">
    <source>
        <dbReference type="PROSITE-ProRule" id="PRU00335"/>
    </source>
</evidence>
<dbReference type="InterPro" id="IPR001647">
    <property type="entry name" value="HTH_TetR"/>
</dbReference>
<dbReference type="PRINTS" id="PR00455">
    <property type="entry name" value="HTHTETR"/>
</dbReference>
<feature type="domain" description="HTH tetR-type" evidence="5">
    <location>
        <begin position="10"/>
        <end position="70"/>
    </location>
</feature>
<dbReference type="InterPro" id="IPR009057">
    <property type="entry name" value="Homeodomain-like_sf"/>
</dbReference>
<feature type="DNA-binding region" description="H-T-H motif" evidence="4">
    <location>
        <begin position="33"/>
        <end position="52"/>
    </location>
</feature>
<reference evidence="6 7" key="1">
    <citation type="submission" date="2020-01" db="EMBL/GenBank/DDBJ databases">
        <title>Genomes of bacteria type strains.</title>
        <authorList>
            <person name="Chen J."/>
            <person name="Zhu S."/>
            <person name="Yang J."/>
        </authorList>
    </citation>
    <scope>NUCLEOTIDE SEQUENCE [LARGE SCALE GENOMIC DNA]</scope>
    <source>
        <strain evidence="6 7">DSM 16655</strain>
    </source>
</reference>
<evidence type="ECO:0000259" key="5">
    <source>
        <dbReference type="PROSITE" id="PS50977"/>
    </source>
</evidence>
<accession>A0ABT1CNV0</accession>
<dbReference type="SUPFAM" id="SSF46689">
    <property type="entry name" value="Homeodomain-like"/>
    <property type="match status" value="1"/>
</dbReference>
<proteinExistence type="predicted"/>
<sequence>MPRISERRRQQQKDRILTAARLCFQANGIQNTSMADIIQTSGMSAGAVYTYFDSKEQLVRASIQQSQDLLSLVAASASKANGDTSIADVIGSLWAALSAIESDDGVDFKRLAAVGLEQARHDPVAHEMLQKRYTELIAQLGVSTSSESNGLSREQAASFIFVFLWGLNVTEGLFGATTKVTTDALEGLVTLAKKRDT</sequence>
<keyword evidence="1" id="KW-0805">Transcription regulation</keyword>